<dbReference type="VEuPathDB" id="FungiDB:RhiirA1_473315"/>
<reference evidence="1 2" key="1">
    <citation type="submission" date="2017-10" db="EMBL/GenBank/DDBJ databases">
        <title>Extensive intraspecific genome diversity in a model arbuscular mycorrhizal fungus.</title>
        <authorList>
            <person name="Chen E.C.H."/>
            <person name="Morin E."/>
            <person name="Baudet D."/>
            <person name="Noel J."/>
            <person name="Ndikumana S."/>
            <person name="Charron P."/>
            <person name="St-Onge C."/>
            <person name="Giorgi J."/>
            <person name="Grigoriev I.V."/>
            <person name="Roux C."/>
            <person name="Martin F.M."/>
            <person name="Corradi N."/>
        </authorList>
    </citation>
    <scope>NUCLEOTIDE SEQUENCE [LARGE SCALE GENOMIC DNA]</scope>
    <source>
        <strain evidence="1 2">A1</strain>
    </source>
</reference>
<reference evidence="1 2" key="2">
    <citation type="submission" date="2017-10" db="EMBL/GenBank/DDBJ databases">
        <title>Genome analyses suggest a sexual origin of heterokaryosis in a supposedly ancient asexual fungus.</title>
        <authorList>
            <person name="Corradi N."/>
            <person name="Sedzielewska K."/>
            <person name="Noel J."/>
            <person name="Charron P."/>
            <person name="Farinelli L."/>
            <person name="Marton T."/>
            <person name="Kruger M."/>
            <person name="Pelin A."/>
            <person name="Brachmann A."/>
            <person name="Corradi N."/>
        </authorList>
    </citation>
    <scope>NUCLEOTIDE SEQUENCE [LARGE SCALE GENOMIC DNA]</scope>
    <source>
        <strain evidence="1 2">A1</strain>
    </source>
</reference>
<organism evidence="1 2">
    <name type="scientific">Rhizophagus irregularis</name>
    <dbReference type="NCBI Taxonomy" id="588596"/>
    <lineage>
        <taxon>Eukaryota</taxon>
        <taxon>Fungi</taxon>
        <taxon>Fungi incertae sedis</taxon>
        <taxon>Mucoromycota</taxon>
        <taxon>Glomeromycotina</taxon>
        <taxon>Glomeromycetes</taxon>
        <taxon>Glomerales</taxon>
        <taxon>Glomeraceae</taxon>
        <taxon>Rhizophagus</taxon>
    </lineage>
</organism>
<gene>
    <name evidence="1" type="ORF">RhiirA1_473315</name>
</gene>
<protein>
    <submittedName>
        <fullName evidence="1">Uncharacterized protein</fullName>
    </submittedName>
</protein>
<dbReference type="EMBL" id="LLXH01001983">
    <property type="protein sequence ID" value="PKC56910.1"/>
    <property type="molecule type" value="Genomic_DNA"/>
</dbReference>
<sequence length="107" mass="11823">MSVPSSQSTVPSASSPLIIMSALNLTPDKKRNLLFDVDRALKIPMEVFNEEWLKWPKAIRSLVEIEAAKNYSAPIITSTVKKYAILELDTIGIYLLFTSGIPIDVGT</sequence>
<name>A0A2N0R0V7_9GLOM</name>
<proteinExistence type="predicted"/>
<dbReference type="AlphaFoldDB" id="A0A2N0R0V7"/>
<evidence type="ECO:0000313" key="2">
    <source>
        <dbReference type="Proteomes" id="UP000232688"/>
    </source>
</evidence>
<accession>A0A2N0R0V7</accession>
<dbReference type="Proteomes" id="UP000232688">
    <property type="component" value="Unassembled WGS sequence"/>
</dbReference>
<comment type="caution">
    <text evidence="1">The sequence shown here is derived from an EMBL/GenBank/DDBJ whole genome shotgun (WGS) entry which is preliminary data.</text>
</comment>
<evidence type="ECO:0000313" key="1">
    <source>
        <dbReference type="EMBL" id="PKC56910.1"/>
    </source>
</evidence>